<sequence>RSAEELTPQDIFENPKQDRTKEFLQRVLT</sequence>
<protein>
    <submittedName>
        <fullName evidence="1">Amino acid ABC transporter ATP-binding protein</fullName>
    </submittedName>
</protein>
<gene>
    <name evidence="1" type="ORF">H1B29_03480</name>
</gene>
<dbReference type="Proteomes" id="UP000524462">
    <property type="component" value="Unassembled WGS sequence"/>
</dbReference>
<keyword evidence="1" id="KW-0547">Nucleotide-binding</keyword>
<organism evidence="1 2">
    <name type="scientific">Streptococcus porcinus</name>
    <dbReference type="NCBI Taxonomy" id="1340"/>
    <lineage>
        <taxon>Bacteria</taxon>
        <taxon>Bacillati</taxon>
        <taxon>Bacillota</taxon>
        <taxon>Bacilli</taxon>
        <taxon>Lactobacillales</taxon>
        <taxon>Streptococcaceae</taxon>
        <taxon>Streptococcus</taxon>
    </lineage>
</organism>
<proteinExistence type="predicted"/>
<dbReference type="EMBL" id="JACEGE010000009">
    <property type="protein sequence ID" value="MBA2795546.1"/>
    <property type="molecule type" value="Genomic_DNA"/>
</dbReference>
<evidence type="ECO:0000313" key="2">
    <source>
        <dbReference type="Proteomes" id="UP000524462"/>
    </source>
</evidence>
<keyword evidence="1" id="KW-0067">ATP-binding</keyword>
<feature type="non-terminal residue" evidence="1">
    <location>
        <position position="1"/>
    </location>
</feature>
<dbReference type="GO" id="GO:0005524">
    <property type="term" value="F:ATP binding"/>
    <property type="evidence" value="ECO:0007669"/>
    <property type="project" value="UniProtKB-KW"/>
</dbReference>
<accession>A0A7W0ARX9</accession>
<dbReference type="AlphaFoldDB" id="A0A7W0ARX9"/>
<evidence type="ECO:0000313" key="1">
    <source>
        <dbReference type="EMBL" id="MBA2795546.1"/>
    </source>
</evidence>
<comment type="caution">
    <text evidence="1">The sequence shown here is derived from an EMBL/GenBank/DDBJ whole genome shotgun (WGS) entry which is preliminary data.</text>
</comment>
<name>A0A7W0ARX9_STRPO</name>
<reference evidence="1 2" key="1">
    <citation type="submission" date="2020-07" db="EMBL/GenBank/DDBJ databases">
        <title>Molecular and genomic characterization of Streptococcus porcinus isolated from diseased swine in Brazil.</title>
        <authorList>
            <person name="Moreno L.Z."/>
            <person name="Matajira C.E.C."/>
            <person name="Poor A.P."/>
            <person name="Dutra M.C."/>
            <person name="Moreno A.M."/>
        </authorList>
    </citation>
    <scope>NUCLEOTIDE SEQUENCE [LARGE SCALE GENOMIC DNA]</scope>
    <source>
        <strain evidence="1 2">SP0816-2</strain>
    </source>
</reference>